<organism evidence="6 7">
    <name type="scientific">Mangrovivirga cuniculi</name>
    <dbReference type="NCBI Taxonomy" id="2715131"/>
    <lineage>
        <taxon>Bacteria</taxon>
        <taxon>Pseudomonadati</taxon>
        <taxon>Bacteroidota</taxon>
        <taxon>Cytophagia</taxon>
        <taxon>Cytophagales</taxon>
        <taxon>Mangrovivirgaceae</taxon>
        <taxon>Mangrovivirga</taxon>
    </lineage>
</organism>
<keyword evidence="4 5" id="KW-0472">Membrane</keyword>
<dbReference type="KEGG" id="fpf:DCC35_05405"/>
<feature type="transmembrane region" description="Helical" evidence="5">
    <location>
        <begin position="20"/>
        <end position="41"/>
    </location>
</feature>
<dbReference type="EMBL" id="CP028923">
    <property type="protein sequence ID" value="QCK14221.1"/>
    <property type="molecule type" value="Genomic_DNA"/>
</dbReference>
<dbReference type="Proteomes" id="UP000298616">
    <property type="component" value="Chromosome"/>
</dbReference>
<keyword evidence="7" id="KW-1185">Reference proteome</keyword>
<keyword evidence="3 5" id="KW-1133">Transmembrane helix</keyword>
<evidence type="ECO:0000256" key="5">
    <source>
        <dbReference type="SAM" id="Phobius"/>
    </source>
</evidence>
<evidence type="ECO:0000313" key="7">
    <source>
        <dbReference type="Proteomes" id="UP000298616"/>
    </source>
</evidence>
<dbReference type="GO" id="GO:0016020">
    <property type="term" value="C:membrane"/>
    <property type="evidence" value="ECO:0007669"/>
    <property type="project" value="UniProtKB-SubCell"/>
</dbReference>
<dbReference type="PANTHER" id="PTHR30168:SF0">
    <property type="entry name" value="INNER MEMBRANE PROTEIN"/>
    <property type="match status" value="1"/>
</dbReference>
<evidence type="ECO:0000256" key="1">
    <source>
        <dbReference type="ARBA" id="ARBA00004167"/>
    </source>
</evidence>
<proteinExistence type="predicted"/>
<dbReference type="PANTHER" id="PTHR30168">
    <property type="entry name" value="PUTATIVE MEMBRANE PROTEIN YPFJ"/>
    <property type="match status" value="1"/>
</dbReference>
<evidence type="ECO:0000256" key="4">
    <source>
        <dbReference type="ARBA" id="ARBA00023136"/>
    </source>
</evidence>
<evidence type="ECO:0000313" key="6">
    <source>
        <dbReference type="EMBL" id="QCK14221.1"/>
    </source>
</evidence>
<dbReference type="OrthoDB" id="9774900at2"/>
<dbReference type="InterPro" id="IPR007343">
    <property type="entry name" value="Uncharacterised_pept_Zn_put"/>
</dbReference>
<sequence>MKWKGRRTSSNVDDRRGRSLGRGGSLGCGGIIIILLLSWIFGLNPLQLFEASSGVSSLTVENRYETTAEENELAEFTKVVLADTEDVWNEVFMEEYGEDYPEPTLVLFTDQVQSGCGFAGAATGPFYCPADQRVYIDLSFYNELQNRFGAPGDFAMAYVIAHEVGHHVQNLLGYTDKVHSQRNRLSQKEYNKLSVRLELQADFLAGYWARRADEMFDILEQGDLEEAINAANAIGDDRLQKQMQGRVVPDAFTHGTSEQRIRWFKRGYESGDLSYGDTFSTNKL</sequence>
<protein>
    <recommendedName>
        <fullName evidence="8">Metalloprotease</fullName>
    </recommendedName>
</protein>
<evidence type="ECO:0008006" key="8">
    <source>
        <dbReference type="Google" id="ProtNLM"/>
    </source>
</evidence>
<accession>A0A4D7JEX4</accession>
<evidence type="ECO:0000256" key="3">
    <source>
        <dbReference type="ARBA" id="ARBA00022989"/>
    </source>
</evidence>
<evidence type="ECO:0000256" key="2">
    <source>
        <dbReference type="ARBA" id="ARBA00022692"/>
    </source>
</evidence>
<dbReference type="Pfam" id="PF04228">
    <property type="entry name" value="Zn_peptidase"/>
    <property type="match status" value="1"/>
</dbReference>
<reference evidence="6 7" key="1">
    <citation type="submission" date="2018-04" db="EMBL/GenBank/DDBJ databases">
        <title>Complete genome uncultured novel isolate.</title>
        <authorList>
            <person name="Merlino G."/>
        </authorList>
    </citation>
    <scope>NUCLEOTIDE SEQUENCE [LARGE SCALE GENOMIC DNA]</scope>
    <source>
        <strain evidence="7">R1DC9</strain>
    </source>
</reference>
<gene>
    <name evidence="6" type="ORF">DCC35_05405</name>
</gene>
<comment type="subcellular location">
    <subcellularLocation>
        <location evidence="1">Membrane</location>
        <topology evidence="1">Single-pass membrane protein</topology>
    </subcellularLocation>
</comment>
<name>A0A4D7JEX4_9BACT</name>
<keyword evidence="2 5" id="KW-0812">Transmembrane</keyword>
<dbReference type="SUPFAM" id="SSF55486">
    <property type="entry name" value="Metalloproteases ('zincins'), catalytic domain"/>
    <property type="match status" value="1"/>
</dbReference>
<dbReference type="RefSeq" id="WP_137089813.1">
    <property type="nucleotide sequence ID" value="NZ_CP028923.1"/>
</dbReference>
<dbReference type="AlphaFoldDB" id="A0A4D7JEX4"/>